<evidence type="ECO:0000259" key="1">
    <source>
        <dbReference type="Pfam" id="PF05713"/>
    </source>
</evidence>
<dbReference type="OrthoDB" id="681025at2"/>
<proteinExistence type="predicted"/>
<gene>
    <name evidence="2" type="ORF">SAMN05216464_12524</name>
</gene>
<dbReference type="AlphaFoldDB" id="A0A1G7N8K6"/>
<dbReference type="Proteomes" id="UP000199072">
    <property type="component" value="Unassembled WGS sequence"/>
</dbReference>
<evidence type="ECO:0000313" key="3">
    <source>
        <dbReference type="Proteomes" id="UP000199072"/>
    </source>
</evidence>
<reference evidence="2 3" key="1">
    <citation type="submission" date="2016-10" db="EMBL/GenBank/DDBJ databases">
        <authorList>
            <person name="de Groot N.N."/>
        </authorList>
    </citation>
    <scope>NUCLEOTIDE SEQUENCE [LARGE SCALE GENOMIC DNA]</scope>
    <source>
        <strain evidence="2 3">47C3B</strain>
    </source>
</reference>
<accession>A0A1G7N8K6</accession>
<dbReference type="STRING" id="1391627.SAMN05216464_12524"/>
<dbReference type="InterPro" id="IPR008687">
    <property type="entry name" value="MobC"/>
</dbReference>
<evidence type="ECO:0000313" key="2">
    <source>
        <dbReference type="EMBL" id="SDF70227.1"/>
    </source>
</evidence>
<keyword evidence="3" id="KW-1185">Reference proteome</keyword>
<organism evidence="2 3">
    <name type="scientific">Mucilaginibacter pineti</name>
    <dbReference type="NCBI Taxonomy" id="1391627"/>
    <lineage>
        <taxon>Bacteria</taxon>
        <taxon>Pseudomonadati</taxon>
        <taxon>Bacteroidota</taxon>
        <taxon>Sphingobacteriia</taxon>
        <taxon>Sphingobacteriales</taxon>
        <taxon>Sphingobacteriaceae</taxon>
        <taxon>Mucilaginibacter</taxon>
    </lineage>
</organism>
<protein>
    <submittedName>
        <fullName evidence="2">Mobilisation protein (MobC)</fullName>
    </submittedName>
</protein>
<dbReference type="EMBL" id="FNAI01000025">
    <property type="protein sequence ID" value="SDF70227.1"/>
    <property type="molecule type" value="Genomic_DNA"/>
</dbReference>
<feature type="domain" description="Bacterial mobilisation" evidence="1">
    <location>
        <begin position="75"/>
        <end position="105"/>
    </location>
</feature>
<name>A0A1G7N8K6_9SPHI</name>
<sequence>MGTKLKGRPQLTEGKRIKKIDARFTEKEYAVVLDLEKQLDIRKTDLIRLRVLHQAQHVLVNAKEMISLLDKIGAELGRSGNNINQLARYANILKKQGTLSPVVAERFNFLFAIYLEQQKTLEVALRKIIRMLGT</sequence>
<dbReference type="Pfam" id="PF05713">
    <property type="entry name" value="MobC"/>
    <property type="match status" value="1"/>
</dbReference>